<evidence type="ECO:0000313" key="3">
    <source>
        <dbReference type="Proteomes" id="UP000689195"/>
    </source>
</evidence>
<evidence type="ECO:0008006" key="4">
    <source>
        <dbReference type="Google" id="ProtNLM"/>
    </source>
</evidence>
<comment type="caution">
    <text evidence="2">The sequence shown here is derived from an EMBL/GenBank/DDBJ whole genome shotgun (WGS) entry which is preliminary data.</text>
</comment>
<accession>A0A8S1XKA3</accession>
<name>A0A8S1XKA3_9CILI</name>
<dbReference type="EMBL" id="CAJJDO010000127">
    <property type="protein sequence ID" value="CAD8201294.1"/>
    <property type="molecule type" value="Genomic_DNA"/>
</dbReference>
<sequence>MFQQYKLISFALIIQSVFAVQKDTQTILTEFDADNFRNTILSTVRMYLQLKENAEEILVLLNQVLAGLVDDQINMIILLELTEQHALLLLQNQKILLLIIQEDNEKALAETETDARQIIQLIIIQYNKKDVKCNDRTFAQEDTKKNKAHKFWVRKNGENDDAIVVVDETTNQLVQYLSMDATFAELKQKFEALQMRLIENESHGALIQPIVTAQTGLATKVDQKAILRILQLLSQLRQQLIGAGSNFEDTEIRQGQRWVEFSTYLTYELNILVDRKNQLEQAIQTFKANIDIASFL</sequence>
<feature type="signal peptide" evidence="1">
    <location>
        <begin position="1"/>
        <end position="19"/>
    </location>
</feature>
<evidence type="ECO:0000256" key="1">
    <source>
        <dbReference type="SAM" id="SignalP"/>
    </source>
</evidence>
<dbReference type="AlphaFoldDB" id="A0A8S1XKA3"/>
<keyword evidence="1" id="KW-0732">Signal</keyword>
<proteinExistence type="predicted"/>
<feature type="chain" id="PRO_5035943248" description="Secreted protein" evidence="1">
    <location>
        <begin position="20"/>
        <end position="296"/>
    </location>
</feature>
<organism evidence="2 3">
    <name type="scientific">Paramecium pentaurelia</name>
    <dbReference type="NCBI Taxonomy" id="43138"/>
    <lineage>
        <taxon>Eukaryota</taxon>
        <taxon>Sar</taxon>
        <taxon>Alveolata</taxon>
        <taxon>Ciliophora</taxon>
        <taxon>Intramacronucleata</taxon>
        <taxon>Oligohymenophorea</taxon>
        <taxon>Peniculida</taxon>
        <taxon>Parameciidae</taxon>
        <taxon>Paramecium</taxon>
    </lineage>
</organism>
<reference evidence="2" key="1">
    <citation type="submission" date="2021-01" db="EMBL/GenBank/DDBJ databases">
        <authorList>
            <consortium name="Genoscope - CEA"/>
            <person name="William W."/>
        </authorList>
    </citation>
    <scope>NUCLEOTIDE SEQUENCE</scope>
</reference>
<keyword evidence="3" id="KW-1185">Reference proteome</keyword>
<evidence type="ECO:0000313" key="2">
    <source>
        <dbReference type="EMBL" id="CAD8201294.1"/>
    </source>
</evidence>
<gene>
    <name evidence="2" type="ORF">PPENT_87.1.T1270069</name>
</gene>
<dbReference type="Proteomes" id="UP000689195">
    <property type="component" value="Unassembled WGS sequence"/>
</dbReference>
<protein>
    <recommendedName>
        <fullName evidence="4">Secreted protein</fullName>
    </recommendedName>
</protein>